<dbReference type="EMBL" id="JAANIU010007539">
    <property type="protein sequence ID" value="KAG1537477.1"/>
    <property type="molecule type" value="Genomic_DNA"/>
</dbReference>
<evidence type="ECO:0000313" key="3">
    <source>
        <dbReference type="EMBL" id="KAG1537477.1"/>
    </source>
</evidence>
<feature type="domain" description="Serine aminopeptidase S33" evidence="2">
    <location>
        <begin position="17"/>
        <end position="94"/>
    </location>
</feature>
<gene>
    <name evidence="3" type="ORF">G6F50_014859</name>
</gene>
<sequence>MHPIGSCKEQTSGNVYGEALAREGYVVIAYDASFQGASGGEPRRIEDPTQRVEDVRRVVDYLVTLPYVDAARIGVLGICGGGGYAINATMTERRIKAVTSITGVNFGRLSREGFGGFAPSGSLEAIAAQRTAEMRGGEARVDLFLPPSVEQGRAAGITDIDVLEATDYYRTRGPQPNGVVSALFSHRAAAGGDR</sequence>
<dbReference type="Gene3D" id="3.40.50.1820">
    <property type="entry name" value="alpha/beta hydrolase"/>
    <property type="match status" value="1"/>
</dbReference>
<dbReference type="Proteomes" id="UP000740926">
    <property type="component" value="Unassembled WGS sequence"/>
</dbReference>
<comment type="caution">
    <text evidence="3">The sequence shown here is derived from an EMBL/GenBank/DDBJ whole genome shotgun (WGS) entry which is preliminary data.</text>
</comment>
<comment type="similarity">
    <text evidence="1">Belongs to the polyketide transferase af380 family.</text>
</comment>
<evidence type="ECO:0000313" key="4">
    <source>
        <dbReference type="Proteomes" id="UP000740926"/>
    </source>
</evidence>
<dbReference type="Pfam" id="PF12146">
    <property type="entry name" value="Hydrolase_4"/>
    <property type="match status" value="1"/>
</dbReference>
<keyword evidence="4" id="KW-1185">Reference proteome</keyword>
<reference evidence="3 4" key="1">
    <citation type="journal article" date="2020" name="Microb. Genom.">
        <title>Genetic diversity of clinical and environmental Mucorales isolates obtained from an investigation of mucormycosis cases among solid organ transplant recipients.</title>
        <authorList>
            <person name="Nguyen M.H."/>
            <person name="Kaul D."/>
            <person name="Muto C."/>
            <person name="Cheng S.J."/>
            <person name="Richter R.A."/>
            <person name="Bruno V.M."/>
            <person name="Liu G."/>
            <person name="Beyhan S."/>
            <person name="Sundermann A.J."/>
            <person name="Mounaud S."/>
            <person name="Pasculle A.W."/>
            <person name="Nierman W.C."/>
            <person name="Driscoll E."/>
            <person name="Cumbie R."/>
            <person name="Clancy C.J."/>
            <person name="Dupont C.L."/>
        </authorList>
    </citation>
    <scope>NUCLEOTIDE SEQUENCE [LARGE SCALE GENOMIC DNA]</scope>
    <source>
        <strain evidence="3 4">GL24</strain>
    </source>
</reference>
<name>A0A9P6Y278_9FUNG</name>
<protein>
    <recommendedName>
        <fullName evidence="2">Serine aminopeptidase S33 domain-containing protein</fullName>
    </recommendedName>
</protein>
<dbReference type="SUPFAM" id="SSF53474">
    <property type="entry name" value="alpha/beta-Hydrolases"/>
    <property type="match status" value="1"/>
</dbReference>
<organism evidence="3 4">
    <name type="scientific">Rhizopus delemar</name>
    <dbReference type="NCBI Taxonomy" id="936053"/>
    <lineage>
        <taxon>Eukaryota</taxon>
        <taxon>Fungi</taxon>
        <taxon>Fungi incertae sedis</taxon>
        <taxon>Mucoromycota</taxon>
        <taxon>Mucoromycotina</taxon>
        <taxon>Mucoromycetes</taxon>
        <taxon>Mucorales</taxon>
        <taxon>Mucorineae</taxon>
        <taxon>Rhizopodaceae</taxon>
        <taxon>Rhizopus</taxon>
    </lineage>
</organism>
<dbReference type="InterPro" id="IPR029058">
    <property type="entry name" value="AB_hydrolase_fold"/>
</dbReference>
<proteinExistence type="inferred from homology"/>
<dbReference type="AlphaFoldDB" id="A0A9P6Y278"/>
<dbReference type="PANTHER" id="PTHR47751:SF1">
    <property type="entry name" value="SUPERFAMILY HYDROLASE, PUTATIVE (AFU_ORTHOLOGUE AFUA_2G16580)-RELATED"/>
    <property type="match status" value="1"/>
</dbReference>
<evidence type="ECO:0000256" key="1">
    <source>
        <dbReference type="ARBA" id="ARBA00029464"/>
    </source>
</evidence>
<dbReference type="InterPro" id="IPR022742">
    <property type="entry name" value="Hydrolase_4"/>
</dbReference>
<accession>A0A9P6Y278</accession>
<evidence type="ECO:0000259" key="2">
    <source>
        <dbReference type="Pfam" id="PF12146"/>
    </source>
</evidence>
<dbReference type="InterPro" id="IPR051411">
    <property type="entry name" value="Polyketide_trans_af380"/>
</dbReference>
<dbReference type="PANTHER" id="PTHR47751">
    <property type="entry name" value="SUPERFAMILY HYDROLASE, PUTATIVE (AFU_ORTHOLOGUE AFUA_2G16580)-RELATED"/>
    <property type="match status" value="1"/>
</dbReference>